<keyword evidence="2" id="KW-0732">Signal</keyword>
<evidence type="ECO:0000256" key="1">
    <source>
        <dbReference type="ARBA" id="ARBA00006987"/>
    </source>
</evidence>
<dbReference type="PROSITE" id="PS51257">
    <property type="entry name" value="PROKAR_LIPOPROTEIN"/>
    <property type="match status" value="1"/>
</dbReference>
<comment type="similarity">
    <text evidence="1">Belongs to the UPF0065 (bug) family.</text>
</comment>
<dbReference type="InterPro" id="IPR042100">
    <property type="entry name" value="Bug_dom1"/>
</dbReference>
<dbReference type="Gene3D" id="3.40.190.150">
    <property type="entry name" value="Bordetella uptake gene, domain 1"/>
    <property type="match status" value="1"/>
</dbReference>
<dbReference type="SUPFAM" id="SSF53850">
    <property type="entry name" value="Periplasmic binding protein-like II"/>
    <property type="match status" value="1"/>
</dbReference>
<dbReference type="PANTHER" id="PTHR42928">
    <property type="entry name" value="TRICARBOXYLATE-BINDING PROTEIN"/>
    <property type="match status" value="1"/>
</dbReference>
<feature type="signal peptide" evidence="2">
    <location>
        <begin position="1"/>
        <end position="21"/>
    </location>
</feature>
<dbReference type="Proteomes" id="UP000523139">
    <property type="component" value="Unassembled WGS sequence"/>
</dbReference>
<evidence type="ECO:0000313" key="4">
    <source>
        <dbReference type="Proteomes" id="UP000523139"/>
    </source>
</evidence>
<accession>A0A7X8YDC6</accession>
<protein>
    <submittedName>
        <fullName evidence="3">Tripartite tricarboxylate transporter substrate binding protein</fullName>
    </submittedName>
</protein>
<dbReference type="PANTHER" id="PTHR42928:SF5">
    <property type="entry name" value="BLR1237 PROTEIN"/>
    <property type="match status" value="1"/>
</dbReference>
<keyword evidence="4" id="KW-1185">Reference proteome</keyword>
<gene>
    <name evidence="3" type="ORF">HGQ17_03120</name>
</gene>
<dbReference type="Pfam" id="PF03401">
    <property type="entry name" value="TctC"/>
    <property type="match status" value="1"/>
</dbReference>
<dbReference type="InterPro" id="IPR005064">
    <property type="entry name" value="BUG"/>
</dbReference>
<feature type="chain" id="PRO_5039216337" evidence="2">
    <location>
        <begin position="22"/>
        <end position="322"/>
    </location>
</feature>
<dbReference type="EMBL" id="JABAHY010000002">
    <property type="protein sequence ID" value="NLS09007.1"/>
    <property type="molecule type" value="Genomic_DNA"/>
</dbReference>
<name>A0A7X8YDC6_9MICC</name>
<reference evidence="3 4" key="1">
    <citation type="submission" date="2020-04" db="EMBL/GenBank/DDBJ databases">
        <title>Nesterenkonia sp. nov., isolated from marine sediment.</title>
        <authorList>
            <person name="Zhang G."/>
        </authorList>
    </citation>
    <scope>NUCLEOTIDE SEQUENCE [LARGE SCALE GENOMIC DNA]</scope>
    <source>
        <strain evidence="3 4">MY13</strain>
    </source>
</reference>
<dbReference type="AlphaFoldDB" id="A0A7X8YDC6"/>
<sequence length="322" mass="34079">MSPKTSLKVASVLAASSLLLAACGDNGDSDADWPDSNLEMLIGFEAGGTPDLLGRGIADQLEDEHGINVTSTNRTGGASTIALNEALSAEADGTTLALATSNVLLWQPLVEEGLEYTQTEGYEALAKVGESAFSLMVAADGEFDTMDDFIEAAEAGEELGVAVTGEGAQTDLTVQLLNEQNGWNLRSVPYTDGAGEGILAVLRGEVDAQISTTAGVQGQIDSGEIEILSILADETEPLNPDVPTLDEFGLEVPMGTTFYVVTSDEVDEEVREDMADALEDIVESEDWAAHLEEIGLPNAVLDYDDTQDEIEDLISQYELLEP</sequence>
<evidence type="ECO:0000256" key="2">
    <source>
        <dbReference type="SAM" id="SignalP"/>
    </source>
</evidence>
<dbReference type="RefSeq" id="WP_168886514.1">
    <property type="nucleotide sequence ID" value="NZ_JABAHY010000002.1"/>
</dbReference>
<comment type="caution">
    <text evidence="3">The sequence shown here is derived from an EMBL/GenBank/DDBJ whole genome shotgun (WGS) entry which is preliminary data.</text>
</comment>
<dbReference type="Gene3D" id="3.40.190.10">
    <property type="entry name" value="Periplasmic binding protein-like II"/>
    <property type="match status" value="1"/>
</dbReference>
<organism evidence="3 4">
    <name type="scientific">Nesterenkonia sedimenti</name>
    <dbReference type="NCBI Taxonomy" id="1463632"/>
    <lineage>
        <taxon>Bacteria</taxon>
        <taxon>Bacillati</taxon>
        <taxon>Actinomycetota</taxon>
        <taxon>Actinomycetes</taxon>
        <taxon>Micrococcales</taxon>
        <taxon>Micrococcaceae</taxon>
        <taxon>Nesterenkonia</taxon>
    </lineage>
</organism>
<dbReference type="PIRSF" id="PIRSF017082">
    <property type="entry name" value="YflP"/>
    <property type="match status" value="1"/>
</dbReference>
<proteinExistence type="inferred from homology"/>
<dbReference type="CDD" id="cd07012">
    <property type="entry name" value="PBP2_Bug_TTT"/>
    <property type="match status" value="1"/>
</dbReference>
<evidence type="ECO:0000313" key="3">
    <source>
        <dbReference type="EMBL" id="NLS09007.1"/>
    </source>
</evidence>